<dbReference type="InterPro" id="IPR000276">
    <property type="entry name" value="GPCR_Rhodpsn"/>
</dbReference>
<comment type="similarity">
    <text evidence="9">Belongs to the G-protein coupled receptor 1 family.</text>
</comment>
<keyword evidence="10" id="KW-1003">Cell membrane</keyword>
<feature type="transmembrane region" description="Helical" evidence="10">
    <location>
        <begin position="63"/>
        <end position="89"/>
    </location>
</feature>
<dbReference type="EMBL" id="WNYA01016793">
    <property type="protein sequence ID" value="KAG8539046.1"/>
    <property type="molecule type" value="Genomic_DNA"/>
</dbReference>
<evidence type="ECO:0000256" key="2">
    <source>
        <dbReference type="ARBA" id="ARBA00004141"/>
    </source>
</evidence>
<reference evidence="13" key="1">
    <citation type="thesis" date="2020" institute="ProQuest LLC" country="789 East Eisenhower Parkway, Ann Arbor, MI, USA">
        <title>Comparative Genomics and Chromosome Evolution.</title>
        <authorList>
            <person name="Mudd A.B."/>
        </authorList>
    </citation>
    <scope>NUCLEOTIDE SEQUENCE</scope>
    <source>
        <strain evidence="13">237g6f4</strain>
        <tissue evidence="13">Blood</tissue>
    </source>
</reference>
<evidence type="ECO:0000313" key="13">
    <source>
        <dbReference type="EMBL" id="KAG8539049.1"/>
    </source>
</evidence>
<dbReference type="PRINTS" id="PR00237">
    <property type="entry name" value="GPCRRHODOPSN"/>
</dbReference>
<dbReference type="AlphaFoldDB" id="A0AAV6YNM9"/>
<evidence type="ECO:0000256" key="3">
    <source>
        <dbReference type="ARBA" id="ARBA00022606"/>
    </source>
</evidence>
<evidence type="ECO:0000256" key="8">
    <source>
        <dbReference type="ARBA" id="ARBA00023224"/>
    </source>
</evidence>
<keyword evidence="8 9" id="KW-0807">Transducer</keyword>
<sequence length="326" mass="36763">MEMSNLTSFHPEYFLLTGIPGLQNLHLLLSIPLSVMYVLDLIGNSILILVIGTNETLQQPMYLFLMMLASCDLLLSSSTVPKTLCIFWFNSHKISFNGCLVQMYLIHFNFGTESAILVSMAYDRYQAICHPLSYATTVTGSLVRKMVVVGLLRSFVSITPFVYLLYRLPYEGGNVIEHTYCEHMSMARLATADILVNVVYGMTLAILATGIDLILIILSYISIIKAVARLRSSEAHAKAFNTCVSHVCVIVLFYTPAFFSFIAHRVGHKYVPLQVHILVANLYVLVPPMMNPIIYGVRTREIGHQVLSMFSRRSARRCSEKMFLRK</sequence>
<dbReference type="PROSITE" id="PS00237">
    <property type="entry name" value="G_PROTEIN_RECEP_F1_1"/>
    <property type="match status" value="1"/>
</dbReference>
<comment type="caution">
    <text evidence="13">The sequence shown here is derived from an EMBL/GenBank/DDBJ whole genome shotgun (WGS) entry which is preliminary data.</text>
</comment>
<dbReference type="InterPro" id="IPR017452">
    <property type="entry name" value="GPCR_Rhodpsn_7TM"/>
</dbReference>
<dbReference type="Proteomes" id="UP000824782">
    <property type="component" value="Unassembled WGS sequence"/>
</dbReference>
<dbReference type="GO" id="GO:0004930">
    <property type="term" value="F:G protein-coupled receptor activity"/>
    <property type="evidence" value="ECO:0007669"/>
    <property type="project" value="UniProtKB-KW"/>
</dbReference>
<name>A0AAV6YNM9_ENGPU</name>
<keyword evidence="9" id="KW-0675">Receptor</keyword>
<dbReference type="FunFam" id="1.20.1070.10:FF:000006">
    <property type="entry name" value="Olfactory receptor"/>
    <property type="match status" value="1"/>
</dbReference>
<dbReference type="PRINTS" id="PR00245">
    <property type="entry name" value="OLFACTORYR"/>
</dbReference>
<keyword evidence="3 10" id="KW-0716">Sensory transduction</keyword>
<dbReference type="SUPFAM" id="SSF81321">
    <property type="entry name" value="Family A G protein-coupled receptor-like"/>
    <property type="match status" value="1"/>
</dbReference>
<feature type="transmembrane region" description="Helical" evidence="10">
    <location>
        <begin position="275"/>
        <end position="297"/>
    </location>
</feature>
<keyword evidence="9" id="KW-0297">G-protein coupled receptor</keyword>
<keyword evidence="6 10" id="KW-1133">Transmembrane helix</keyword>
<feature type="transmembrane region" description="Helical" evidence="10">
    <location>
        <begin position="239"/>
        <end position="263"/>
    </location>
</feature>
<dbReference type="PANTHER" id="PTHR26450">
    <property type="entry name" value="OLFACTORY RECEPTOR 56B1-RELATED"/>
    <property type="match status" value="1"/>
</dbReference>
<feature type="transmembrane region" description="Helical" evidence="10">
    <location>
        <begin position="25"/>
        <end position="51"/>
    </location>
</feature>
<evidence type="ECO:0000256" key="4">
    <source>
        <dbReference type="ARBA" id="ARBA00022692"/>
    </source>
</evidence>
<evidence type="ECO:0000256" key="9">
    <source>
        <dbReference type="RuleBase" id="RU000688"/>
    </source>
</evidence>
<evidence type="ECO:0000256" key="6">
    <source>
        <dbReference type="ARBA" id="ARBA00022989"/>
    </source>
</evidence>
<evidence type="ECO:0000259" key="11">
    <source>
        <dbReference type="PROSITE" id="PS50262"/>
    </source>
</evidence>
<feature type="transmembrane region" description="Helical" evidence="10">
    <location>
        <begin position="142"/>
        <end position="166"/>
    </location>
</feature>
<keyword evidence="14" id="KW-1185">Reference proteome</keyword>
<evidence type="ECO:0000256" key="7">
    <source>
        <dbReference type="ARBA" id="ARBA00023136"/>
    </source>
</evidence>
<proteinExistence type="inferred from homology"/>
<evidence type="ECO:0000313" key="12">
    <source>
        <dbReference type="EMBL" id="KAG8539046.1"/>
    </source>
</evidence>
<accession>A0AAV6YNM9</accession>
<feature type="domain" description="G-protein coupled receptors family 1 profile" evidence="11">
    <location>
        <begin position="43"/>
        <end position="295"/>
    </location>
</feature>
<dbReference type="EMBL" id="WNYA01016788">
    <property type="protein sequence ID" value="KAG8539049.1"/>
    <property type="molecule type" value="Genomic_DNA"/>
</dbReference>
<dbReference type="PROSITE" id="PS50262">
    <property type="entry name" value="G_PROTEIN_RECEP_F1_2"/>
    <property type="match status" value="1"/>
</dbReference>
<evidence type="ECO:0000313" key="14">
    <source>
        <dbReference type="Proteomes" id="UP000824782"/>
    </source>
</evidence>
<gene>
    <name evidence="13" type="ORF">GDO81_021550</name>
    <name evidence="12" type="ORF">GDO81_021553</name>
</gene>
<dbReference type="InterPro" id="IPR000725">
    <property type="entry name" value="Olfact_rcpt"/>
</dbReference>
<keyword evidence="4 9" id="KW-0812">Transmembrane</keyword>
<evidence type="ECO:0000256" key="5">
    <source>
        <dbReference type="ARBA" id="ARBA00022725"/>
    </source>
</evidence>
<dbReference type="PANTHER" id="PTHR26450:SF32">
    <property type="entry name" value="OLFACTORY RECEPTOR 52B6"/>
    <property type="match status" value="1"/>
</dbReference>
<comment type="subcellular location">
    <subcellularLocation>
        <location evidence="10">Cell membrane</location>
        <topology evidence="10">Multi-pass membrane protein</topology>
    </subcellularLocation>
    <subcellularLocation>
        <location evidence="2">Membrane</location>
        <topology evidence="2">Multi-pass membrane protein</topology>
    </subcellularLocation>
</comment>
<organism evidence="13 14">
    <name type="scientific">Engystomops pustulosus</name>
    <name type="common">Tungara frog</name>
    <name type="synonym">Physalaemus pustulosus</name>
    <dbReference type="NCBI Taxonomy" id="76066"/>
    <lineage>
        <taxon>Eukaryota</taxon>
        <taxon>Metazoa</taxon>
        <taxon>Chordata</taxon>
        <taxon>Craniata</taxon>
        <taxon>Vertebrata</taxon>
        <taxon>Euteleostomi</taxon>
        <taxon>Amphibia</taxon>
        <taxon>Batrachia</taxon>
        <taxon>Anura</taxon>
        <taxon>Neobatrachia</taxon>
        <taxon>Hyloidea</taxon>
        <taxon>Leptodactylidae</taxon>
        <taxon>Leiuperinae</taxon>
        <taxon>Engystomops</taxon>
    </lineage>
</organism>
<protein>
    <recommendedName>
        <fullName evidence="10">Olfactory receptor</fullName>
    </recommendedName>
</protein>
<feature type="transmembrane region" description="Helical" evidence="10">
    <location>
        <begin position="101"/>
        <end position="122"/>
    </location>
</feature>
<keyword evidence="7 10" id="KW-0472">Membrane</keyword>
<comment type="function">
    <text evidence="1">Odorant receptor.</text>
</comment>
<dbReference type="Gene3D" id="1.20.1070.10">
    <property type="entry name" value="Rhodopsin 7-helix transmembrane proteins"/>
    <property type="match status" value="1"/>
</dbReference>
<evidence type="ECO:0000256" key="10">
    <source>
        <dbReference type="RuleBase" id="RU363047"/>
    </source>
</evidence>
<dbReference type="GO" id="GO:0004984">
    <property type="term" value="F:olfactory receptor activity"/>
    <property type="evidence" value="ECO:0007669"/>
    <property type="project" value="InterPro"/>
</dbReference>
<dbReference type="GO" id="GO:0005886">
    <property type="term" value="C:plasma membrane"/>
    <property type="evidence" value="ECO:0007669"/>
    <property type="project" value="UniProtKB-SubCell"/>
</dbReference>
<feature type="transmembrane region" description="Helical" evidence="10">
    <location>
        <begin position="194"/>
        <end position="218"/>
    </location>
</feature>
<dbReference type="InterPro" id="IPR050402">
    <property type="entry name" value="OR51/52/56-like"/>
</dbReference>
<evidence type="ECO:0000256" key="1">
    <source>
        <dbReference type="ARBA" id="ARBA00002936"/>
    </source>
</evidence>
<keyword evidence="5 10" id="KW-0552">Olfaction</keyword>
<dbReference type="Pfam" id="PF13853">
    <property type="entry name" value="7tm_4"/>
    <property type="match status" value="1"/>
</dbReference>